<feature type="domain" description="DUF4220" evidence="1">
    <location>
        <begin position="52"/>
        <end position="201"/>
    </location>
</feature>
<evidence type="ECO:0000313" key="2">
    <source>
        <dbReference type="EnsemblPlants" id="EMT11224"/>
    </source>
</evidence>
<sequence>MVGYPPSIIVQLFNDWEIELLILLSLALQLFIFFFGGLRRRNNHMLLQLPLWLAYLAADSVAIYALGYLSRHLPTTTTNNDHAMSNQTQLLKVLWAPFLLVHLGGQDTLTAFSIEDNELWLRHMLNLIVQVSLVLYVLCKSVAAYDRITVLVIFVFITGIINYVERIWALKQGSKKSLKGSSHIEVVQSREVQQEVGTEFTYPTIVKGALDCQQHVKHLFAKQTILQMMQTLQDSIYTFYEEQHEEGNHSQLFFKSQKLGRGGQTPWGSTT</sequence>
<dbReference type="PANTHER" id="PTHR31325">
    <property type="entry name" value="OS01G0798800 PROTEIN-RELATED"/>
    <property type="match status" value="1"/>
</dbReference>
<reference evidence="2" key="1">
    <citation type="submission" date="2015-06" db="UniProtKB">
        <authorList>
            <consortium name="EnsemblPlants"/>
        </authorList>
    </citation>
    <scope>IDENTIFICATION</scope>
</reference>
<organism evidence="2">
    <name type="scientific">Aegilops tauschii</name>
    <name type="common">Tausch's goatgrass</name>
    <name type="synonym">Aegilops squarrosa</name>
    <dbReference type="NCBI Taxonomy" id="37682"/>
    <lineage>
        <taxon>Eukaryota</taxon>
        <taxon>Viridiplantae</taxon>
        <taxon>Streptophyta</taxon>
        <taxon>Embryophyta</taxon>
        <taxon>Tracheophyta</taxon>
        <taxon>Spermatophyta</taxon>
        <taxon>Magnoliopsida</taxon>
        <taxon>Liliopsida</taxon>
        <taxon>Poales</taxon>
        <taxon>Poaceae</taxon>
        <taxon>BOP clade</taxon>
        <taxon>Pooideae</taxon>
        <taxon>Triticodae</taxon>
        <taxon>Triticeae</taxon>
        <taxon>Triticinae</taxon>
        <taxon>Aegilops</taxon>
    </lineage>
</organism>
<evidence type="ECO:0000259" key="1">
    <source>
        <dbReference type="Pfam" id="PF13968"/>
    </source>
</evidence>
<protein>
    <recommendedName>
        <fullName evidence="1">DUF4220 domain-containing protein</fullName>
    </recommendedName>
</protein>
<dbReference type="Pfam" id="PF13968">
    <property type="entry name" value="DUF4220"/>
    <property type="match status" value="1"/>
</dbReference>
<proteinExistence type="predicted"/>
<dbReference type="InterPro" id="IPR025315">
    <property type="entry name" value="DUF4220"/>
</dbReference>
<dbReference type="EnsemblPlants" id="EMT11224">
    <property type="protein sequence ID" value="EMT11224"/>
    <property type="gene ID" value="F775_16306"/>
</dbReference>
<dbReference type="AlphaFoldDB" id="M8BWP2"/>
<name>M8BWP2_AEGTA</name>
<accession>M8BWP2</accession>